<proteinExistence type="predicted"/>
<evidence type="ECO:0000313" key="3">
    <source>
        <dbReference type="EMBL" id="KAK9798941.1"/>
    </source>
</evidence>
<dbReference type="GO" id="GO:0004792">
    <property type="term" value="F:thiosulfate-cyanide sulfurtransferase activity"/>
    <property type="evidence" value="ECO:0007669"/>
    <property type="project" value="TreeGrafter"/>
</dbReference>
<comment type="caution">
    <text evidence="3">The sequence shown here is derived from an EMBL/GenBank/DDBJ whole genome shotgun (WGS) entry which is preliminary data.</text>
</comment>
<evidence type="ECO:0000256" key="1">
    <source>
        <dbReference type="SAM" id="Phobius"/>
    </source>
</evidence>
<sequence>MPSITNVGGSLTSAAVLTLLAWGVRFFRATAQRKRLQAEQAASKPPPLGRFFCLLSPVSLYFLVRHRPIPFAIFDVRSSAEAEQQPLPEELTDVLRIPVPELQEWLQGCTVISSRDKHKPRKQDLLCLVGKDATQMRDERTLYGCIPGSVHIPLEQLAHALQSQPDAFEAAYGLPQPLRAYGWLIMTSRRQRRAAWGAQLAHDAGFRQTLVLHQGVCGWRLHPGIQAYEAYSDGEPPPDPEPFRAEALDEAGGMEELVRLGMLPRDALAGRSSR</sequence>
<dbReference type="PANTHER" id="PTHR44086">
    <property type="entry name" value="THIOSULFATE SULFURTRANSFERASE RDL2, MITOCHONDRIAL-RELATED"/>
    <property type="match status" value="1"/>
</dbReference>
<dbReference type="Proteomes" id="UP001465755">
    <property type="component" value="Unassembled WGS sequence"/>
</dbReference>
<dbReference type="PROSITE" id="PS50206">
    <property type="entry name" value="RHODANESE_3"/>
    <property type="match status" value="1"/>
</dbReference>
<name>A0AAW1NU79_9CHLO</name>
<dbReference type="AlphaFoldDB" id="A0AAW1NU79"/>
<dbReference type="InterPro" id="IPR036873">
    <property type="entry name" value="Rhodanese-like_dom_sf"/>
</dbReference>
<keyword evidence="1" id="KW-0812">Transmembrane</keyword>
<protein>
    <recommendedName>
        <fullName evidence="2">Rhodanese domain-containing protein</fullName>
    </recommendedName>
</protein>
<keyword evidence="1" id="KW-1133">Transmembrane helix</keyword>
<feature type="transmembrane region" description="Helical" evidence="1">
    <location>
        <begin position="6"/>
        <end position="27"/>
    </location>
</feature>
<dbReference type="PANTHER" id="PTHR44086:SF10">
    <property type="entry name" value="THIOSULFATE SULFURTRANSFERASE_RHODANESE-LIKE DOMAIN-CONTAINING PROTEIN 3"/>
    <property type="match status" value="1"/>
</dbReference>
<evidence type="ECO:0000259" key="2">
    <source>
        <dbReference type="PROSITE" id="PS50206"/>
    </source>
</evidence>
<dbReference type="GO" id="GO:0005739">
    <property type="term" value="C:mitochondrion"/>
    <property type="evidence" value="ECO:0007669"/>
    <property type="project" value="TreeGrafter"/>
</dbReference>
<dbReference type="InterPro" id="IPR001763">
    <property type="entry name" value="Rhodanese-like_dom"/>
</dbReference>
<accession>A0AAW1NU79</accession>
<feature type="domain" description="Rhodanese" evidence="2">
    <location>
        <begin position="144"/>
        <end position="228"/>
    </location>
</feature>
<evidence type="ECO:0000313" key="4">
    <source>
        <dbReference type="Proteomes" id="UP001465755"/>
    </source>
</evidence>
<keyword evidence="4" id="KW-1185">Reference proteome</keyword>
<dbReference type="Gene3D" id="3.40.250.10">
    <property type="entry name" value="Rhodanese-like domain"/>
    <property type="match status" value="1"/>
</dbReference>
<organism evidence="3 4">
    <name type="scientific">Symbiochloris irregularis</name>
    <dbReference type="NCBI Taxonomy" id="706552"/>
    <lineage>
        <taxon>Eukaryota</taxon>
        <taxon>Viridiplantae</taxon>
        <taxon>Chlorophyta</taxon>
        <taxon>core chlorophytes</taxon>
        <taxon>Trebouxiophyceae</taxon>
        <taxon>Trebouxiales</taxon>
        <taxon>Trebouxiaceae</taxon>
        <taxon>Symbiochloris</taxon>
    </lineage>
</organism>
<dbReference type="EMBL" id="JALJOQ010000094">
    <property type="protein sequence ID" value="KAK9798941.1"/>
    <property type="molecule type" value="Genomic_DNA"/>
</dbReference>
<gene>
    <name evidence="3" type="ORF">WJX73_005372</name>
</gene>
<keyword evidence="1" id="KW-0472">Membrane</keyword>
<feature type="transmembrane region" description="Helical" evidence="1">
    <location>
        <begin position="48"/>
        <end position="64"/>
    </location>
</feature>
<dbReference type="SUPFAM" id="SSF52821">
    <property type="entry name" value="Rhodanese/Cell cycle control phosphatase"/>
    <property type="match status" value="1"/>
</dbReference>
<reference evidence="3 4" key="1">
    <citation type="journal article" date="2024" name="Nat. Commun.">
        <title>Phylogenomics reveals the evolutionary origins of lichenization in chlorophyte algae.</title>
        <authorList>
            <person name="Puginier C."/>
            <person name="Libourel C."/>
            <person name="Otte J."/>
            <person name="Skaloud P."/>
            <person name="Haon M."/>
            <person name="Grisel S."/>
            <person name="Petersen M."/>
            <person name="Berrin J.G."/>
            <person name="Delaux P.M."/>
            <person name="Dal Grande F."/>
            <person name="Keller J."/>
        </authorList>
    </citation>
    <scope>NUCLEOTIDE SEQUENCE [LARGE SCALE GENOMIC DNA]</scope>
    <source>
        <strain evidence="3 4">SAG 2036</strain>
    </source>
</reference>